<protein>
    <submittedName>
        <fullName evidence="3">DUF4142 domain-containing protein</fullName>
    </submittedName>
</protein>
<organism evidence="3 4">
    <name type="scientific">Sphingomonas glacialis</name>
    <dbReference type="NCBI Taxonomy" id="658225"/>
    <lineage>
        <taxon>Bacteria</taxon>
        <taxon>Pseudomonadati</taxon>
        <taxon>Pseudomonadota</taxon>
        <taxon>Alphaproteobacteria</taxon>
        <taxon>Sphingomonadales</taxon>
        <taxon>Sphingomonadaceae</taxon>
        <taxon>Sphingomonas</taxon>
    </lineage>
</organism>
<accession>A0A502FSK1</accession>
<dbReference type="OrthoDB" id="8005547at2"/>
<evidence type="ECO:0000259" key="2">
    <source>
        <dbReference type="Pfam" id="PF13628"/>
    </source>
</evidence>
<feature type="domain" description="DUF4142" evidence="2">
    <location>
        <begin position="26"/>
        <end position="159"/>
    </location>
</feature>
<dbReference type="InterPro" id="IPR025419">
    <property type="entry name" value="DUF4142"/>
</dbReference>
<dbReference type="Gene3D" id="1.20.1260.10">
    <property type="match status" value="1"/>
</dbReference>
<dbReference type="Proteomes" id="UP000319931">
    <property type="component" value="Unassembled WGS sequence"/>
</dbReference>
<dbReference type="PANTHER" id="PTHR38593">
    <property type="entry name" value="BLR2558 PROTEIN"/>
    <property type="match status" value="1"/>
</dbReference>
<reference evidence="3 4" key="1">
    <citation type="journal article" date="2019" name="Environ. Microbiol.">
        <title>Species interactions and distinct microbial communities in high Arctic permafrost affected cryosols are associated with the CH4 and CO2 gas fluxes.</title>
        <authorList>
            <person name="Altshuler I."/>
            <person name="Hamel J."/>
            <person name="Turney S."/>
            <person name="Magnuson E."/>
            <person name="Levesque R."/>
            <person name="Greer C."/>
            <person name="Whyte L.G."/>
        </authorList>
    </citation>
    <scope>NUCLEOTIDE SEQUENCE [LARGE SCALE GENOMIC DNA]</scope>
    <source>
        <strain evidence="3 4">E6.1</strain>
    </source>
</reference>
<dbReference type="RefSeq" id="WP_140851294.1">
    <property type="nucleotide sequence ID" value="NZ_RCZC01000004.1"/>
</dbReference>
<dbReference type="PANTHER" id="PTHR38593:SF1">
    <property type="entry name" value="BLR2558 PROTEIN"/>
    <property type="match status" value="1"/>
</dbReference>
<dbReference type="AlphaFoldDB" id="A0A502FSK1"/>
<dbReference type="InterPro" id="IPR012347">
    <property type="entry name" value="Ferritin-like"/>
</dbReference>
<dbReference type="Pfam" id="PF13628">
    <property type="entry name" value="DUF4142"/>
    <property type="match status" value="1"/>
</dbReference>
<feature type="signal peptide" evidence="1">
    <location>
        <begin position="1"/>
        <end position="21"/>
    </location>
</feature>
<dbReference type="EMBL" id="RCZC01000004">
    <property type="protein sequence ID" value="TPG52222.1"/>
    <property type="molecule type" value="Genomic_DNA"/>
</dbReference>
<evidence type="ECO:0000313" key="3">
    <source>
        <dbReference type="EMBL" id="TPG52222.1"/>
    </source>
</evidence>
<comment type="caution">
    <text evidence="3">The sequence shown here is derived from an EMBL/GenBank/DDBJ whole genome shotgun (WGS) entry which is preliminary data.</text>
</comment>
<evidence type="ECO:0000256" key="1">
    <source>
        <dbReference type="SAM" id="SignalP"/>
    </source>
</evidence>
<keyword evidence="4" id="KW-1185">Reference proteome</keyword>
<keyword evidence="1" id="KW-0732">Signal</keyword>
<sequence length="160" mass="16934">MKIVVLGSIALTLGLSAAANAQSVSSAQFVAKAGASDKFEIEAAKLETTSSNPGVANFAKQMITDHTKSTQMVKQAAIADKLIPKPPMLSAKQTKDLVALRAVSGTSRDTLYISQQKVAHAEALTLMQTYASNGTATNLTKTAEEIVPVVQMHKDMIDKM</sequence>
<gene>
    <name evidence="3" type="ORF">EAH76_16150</name>
</gene>
<evidence type="ECO:0000313" key="4">
    <source>
        <dbReference type="Proteomes" id="UP000319931"/>
    </source>
</evidence>
<feature type="chain" id="PRO_5021265281" evidence="1">
    <location>
        <begin position="22"/>
        <end position="160"/>
    </location>
</feature>
<proteinExistence type="predicted"/>
<name>A0A502FSK1_9SPHN</name>